<dbReference type="STRING" id="237682.SAMN05421676_102150"/>
<dbReference type="RefSeq" id="WP_177167158.1">
    <property type="nucleotide sequence ID" value="NZ_FOHJ01000002.1"/>
</dbReference>
<protein>
    <submittedName>
        <fullName evidence="5">Glycosyltransferase involved in cell wall bisynthesis</fullName>
    </submittedName>
</protein>
<evidence type="ECO:0000259" key="4">
    <source>
        <dbReference type="Pfam" id="PF26337"/>
    </source>
</evidence>
<dbReference type="Proteomes" id="UP000199095">
    <property type="component" value="Unassembled WGS sequence"/>
</dbReference>
<evidence type="ECO:0000256" key="1">
    <source>
        <dbReference type="ARBA" id="ARBA00022676"/>
    </source>
</evidence>
<dbReference type="EMBL" id="FOHJ01000002">
    <property type="protein sequence ID" value="SES93426.1"/>
    <property type="molecule type" value="Genomic_DNA"/>
</dbReference>
<gene>
    <name evidence="5" type="ORF">SAMN05421676_102150</name>
</gene>
<evidence type="ECO:0000313" key="6">
    <source>
        <dbReference type="Proteomes" id="UP000199095"/>
    </source>
</evidence>
<feature type="domain" description="Glucosyltransferase 3-like C-terminal" evidence="4">
    <location>
        <begin position="253"/>
        <end position="369"/>
    </location>
</feature>
<reference evidence="6" key="1">
    <citation type="submission" date="2016-10" db="EMBL/GenBank/DDBJ databases">
        <authorList>
            <person name="Varghese N."/>
            <person name="Submissions S."/>
        </authorList>
    </citation>
    <scope>NUCLEOTIDE SEQUENCE [LARGE SCALE GENOMIC DNA]</scope>
    <source>
        <strain evidence="6">CGMCC 1.3566</strain>
    </source>
</reference>
<name>A0A1I0AIC2_9BACI</name>
<dbReference type="Pfam" id="PF26337">
    <property type="entry name" value="Gtf3_C"/>
    <property type="match status" value="1"/>
</dbReference>
<sequence>MGKKVCMLLSYLPFLDSRVFELEAKSLVKNGYEVTIIAPRKNRYLYDIDGTPFTKQFRDKIFQFEGIKVVTYENNSKSINPKAHPLFRLGVKEKADIYHIHELSSLYFGKEVKRALKSRNVKLIYDSRQITPDPFSYTSKDRERRQWKRILLEGIKEADAIITVSDSIKAWYLSIDPLLNVEAIYNTPYPTANDSLKAGNSNSFVVGHEGNLTDRNLQNIYAITDSCSKVIDFQCKLIGGPRYGEKISVPDHLQNRIIQAGWVPYSSLSSHMSDVDVGLIDLDASNSLNHAFAMPFKLFSYLNNGIPVVVGMCNDIERLINTYHCGIVINRLNPSYADYVKAIVYLYQNPVRLKEMKKNAKKAVKEIYNWGYMENRLINLYQSLESNQTSYLLS</sequence>
<dbReference type="PANTHER" id="PTHR12526">
    <property type="entry name" value="GLYCOSYLTRANSFERASE"/>
    <property type="match status" value="1"/>
</dbReference>
<keyword evidence="1" id="KW-0328">Glycosyltransferase</keyword>
<evidence type="ECO:0000256" key="2">
    <source>
        <dbReference type="ARBA" id="ARBA00022679"/>
    </source>
</evidence>
<dbReference type="GO" id="GO:0016757">
    <property type="term" value="F:glycosyltransferase activity"/>
    <property type="evidence" value="ECO:0007669"/>
    <property type="project" value="UniProtKB-KW"/>
</dbReference>
<keyword evidence="6" id="KW-1185">Reference proteome</keyword>
<keyword evidence="2 5" id="KW-0808">Transferase</keyword>
<evidence type="ECO:0000313" key="5">
    <source>
        <dbReference type="EMBL" id="SES93426.1"/>
    </source>
</evidence>
<evidence type="ECO:0000259" key="3">
    <source>
        <dbReference type="Pfam" id="PF13439"/>
    </source>
</evidence>
<dbReference type="InterPro" id="IPR028098">
    <property type="entry name" value="Glyco_trans_4-like_N"/>
</dbReference>
<dbReference type="Pfam" id="PF13439">
    <property type="entry name" value="Glyco_transf_4"/>
    <property type="match status" value="1"/>
</dbReference>
<dbReference type="AlphaFoldDB" id="A0A1I0AIC2"/>
<accession>A0A1I0AIC2</accession>
<organism evidence="5 6">
    <name type="scientific">Salinibacillus kushneri</name>
    <dbReference type="NCBI Taxonomy" id="237682"/>
    <lineage>
        <taxon>Bacteria</taxon>
        <taxon>Bacillati</taxon>
        <taxon>Bacillota</taxon>
        <taxon>Bacilli</taxon>
        <taxon>Bacillales</taxon>
        <taxon>Bacillaceae</taxon>
        <taxon>Salinibacillus</taxon>
    </lineage>
</organism>
<feature type="domain" description="Glycosyltransferase subfamily 4-like N-terminal" evidence="3">
    <location>
        <begin position="23"/>
        <end position="186"/>
    </location>
</feature>
<dbReference type="Gene3D" id="3.40.50.2000">
    <property type="entry name" value="Glycogen Phosphorylase B"/>
    <property type="match status" value="2"/>
</dbReference>
<proteinExistence type="predicted"/>
<dbReference type="SUPFAM" id="SSF53756">
    <property type="entry name" value="UDP-Glycosyltransferase/glycogen phosphorylase"/>
    <property type="match status" value="1"/>
</dbReference>
<dbReference type="PANTHER" id="PTHR12526:SF629">
    <property type="entry name" value="TEICHURONIC ACID BIOSYNTHESIS GLYCOSYLTRANSFERASE TUAH-RELATED"/>
    <property type="match status" value="1"/>
</dbReference>
<dbReference type="InterPro" id="IPR058592">
    <property type="entry name" value="Gtf3_C"/>
</dbReference>